<dbReference type="SFLD" id="SFLDG01136">
    <property type="entry name" value="C1.6:_Phosphoserine_Phosphatas"/>
    <property type="match status" value="1"/>
</dbReference>
<organism evidence="13 14">
    <name type="scientific">Candidatus Pseudothioglobus singularis PS1</name>
    <dbReference type="NCBI Taxonomy" id="1125411"/>
    <lineage>
        <taxon>Bacteria</taxon>
        <taxon>Pseudomonadati</taxon>
        <taxon>Pseudomonadota</taxon>
        <taxon>Gammaproteobacteria</taxon>
        <taxon>Candidatus Pseudothioglobaceae</taxon>
        <taxon>Candidatus Pseudothioglobus</taxon>
    </lineage>
</organism>
<comment type="cofactor">
    <cofactor evidence="2 11 12">
        <name>Mg(2+)</name>
        <dbReference type="ChEBI" id="CHEBI:18420"/>
    </cofactor>
</comment>
<dbReference type="PANTHER" id="PTHR21485:SF3">
    <property type="entry name" value="N-ACYLNEURAMINATE CYTIDYLYLTRANSFERASE"/>
    <property type="match status" value="1"/>
</dbReference>
<dbReference type="GO" id="GO:0046872">
    <property type="term" value="F:metal ion binding"/>
    <property type="evidence" value="ECO:0007669"/>
    <property type="project" value="UniProtKB-UniRule"/>
</dbReference>
<comment type="catalytic activity">
    <reaction evidence="1 11">
        <text>3-deoxy-alpha-D-manno-2-octulosonate-8-phosphate + H2O = 3-deoxy-alpha-D-manno-oct-2-ulosonate + phosphate</text>
        <dbReference type="Rhea" id="RHEA:11500"/>
        <dbReference type="ChEBI" id="CHEBI:15377"/>
        <dbReference type="ChEBI" id="CHEBI:43474"/>
        <dbReference type="ChEBI" id="CHEBI:85985"/>
        <dbReference type="ChEBI" id="CHEBI:85986"/>
        <dbReference type="EC" id="3.1.3.45"/>
    </reaction>
</comment>
<dbReference type="Gene3D" id="3.40.50.1000">
    <property type="entry name" value="HAD superfamily/HAD-like"/>
    <property type="match status" value="1"/>
</dbReference>
<dbReference type="PIRSF" id="PIRSF006118">
    <property type="entry name" value="KDO8-P_Ptase"/>
    <property type="match status" value="1"/>
</dbReference>
<dbReference type="EC" id="3.1.3.45" evidence="5 11"/>
<gene>
    <name evidence="13" type="ORF">W908_00310</name>
</gene>
<feature type="binding site" evidence="12">
    <location>
        <position position="22"/>
    </location>
    <ligand>
        <name>substrate</name>
    </ligand>
</feature>
<dbReference type="STRING" id="1125411.W908_00310"/>
<feature type="binding site" evidence="12">
    <location>
        <position position="113"/>
    </location>
    <ligand>
        <name>Mg(2+)</name>
        <dbReference type="ChEBI" id="CHEBI:18420"/>
    </ligand>
</feature>
<keyword evidence="11" id="KW-0448">Lipopolysaccharide biosynthesis</keyword>
<evidence type="ECO:0000256" key="10">
    <source>
        <dbReference type="ARBA" id="ARBA00031051"/>
    </source>
</evidence>
<reference evidence="13 14" key="1">
    <citation type="journal article" date="2015" name="Genome Announc.">
        <title>Genome Sequence of 'Candidatus Thioglobus singularis' Strain PS1, a Mixotroph from the SUP05 Clade of Marine Gammaproteobacteria.</title>
        <authorList>
            <person name="Marshall K.T."/>
            <person name="Morris R.M."/>
        </authorList>
    </citation>
    <scope>NUCLEOTIDE SEQUENCE [LARGE SCALE GENOMIC DNA]</scope>
    <source>
        <strain evidence="13 14">PS1</strain>
    </source>
</reference>
<dbReference type="GO" id="GO:0019143">
    <property type="term" value="F:3-deoxy-manno-octulosonate-8-phosphatase activity"/>
    <property type="evidence" value="ECO:0007669"/>
    <property type="project" value="UniProtKB-UniRule"/>
</dbReference>
<comment type="function">
    <text evidence="11">Catalyzes the hydrolysis of 3-deoxy-D-manno-octulosonate 8-phosphate (KDO 8-P) to 3-deoxy-D-manno-octulosonate (KDO) and inorganic phosphate.</text>
</comment>
<dbReference type="AlphaFoldDB" id="A0A0M3T1L7"/>
<dbReference type="PATRIC" id="fig|1125411.7.peg.61"/>
<protein>
    <recommendedName>
        <fullName evidence="6 11">3-deoxy-D-manno-octulosonate 8-phosphate phosphatase KdsC</fullName>
        <ecNumber evidence="5 11">3.1.3.45</ecNumber>
    </recommendedName>
    <alternativeName>
        <fullName evidence="10 11">KDO 8-P phosphatase</fullName>
    </alternativeName>
</protein>
<evidence type="ECO:0000256" key="9">
    <source>
        <dbReference type="ARBA" id="ARBA00022842"/>
    </source>
</evidence>
<comment type="similarity">
    <text evidence="3 11">Belongs to the KdsC family.</text>
</comment>
<dbReference type="InterPro" id="IPR050793">
    <property type="entry name" value="CMP-NeuNAc_synthase"/>
</dbReference>
<evidence type="ECO:0000313" key="14">
    <source>
        <dbReference type="Proteomes" id="UP000068905"/>
    </source>
</evidence>
<evidence type="ECO:0000256" key="5">
    <source>
        <dbReference type="ARBA" id="ARBA00013066"/>
    </source>
</evidence>
<dbReference type="SFLD" id="SFLDG01138">
    <property type="entry name" value="C1.6.2:_Deoxy-d-mannose-octulo"/>
    <property type="match status" value="1"/>
</dbReference>
<dbReference type="EMBL" id="CP006911">
    <property type="protein sequence ID" value="ALE01185.1"/>
    <property type="molecule type" value="Genomic_DNA"/>
</dbReference>
<feature type="binding site" evidence="12">
    <location>
        <position position="20"/>
    </location>
    <ligand>
        <name>Mg(2+)</name>
        <dbReference type="ChEBI" id="CHEBI:18420"/>
    </ligand>
</feature>
<evidence type="ECO:0000256" key="2">
    <source>
        <dbReference type="ARBA" id="ARBA00001946"/>
    </source>
</evidence>
<dbReference type="CDD" id="cd01630">
    <property type="entry name" value="HAD_KDO-like"/>
    <property type="match status" value="1"/>
</dbReference>
<dbReference type="OrthoDB" id="9805604at2"/>
<evidence type="ECO:0000256" key="6">
    <source>
        <dbReference type="ARBA" id="ARBA00020092"/>
    </source>
</evidence>
<dbReference type="InterPro" id="IPR010023">
    <property type="entry name" value="KdsC_fam"/>
</dbReference>
<dbReference type="SUPFAM" id="SSF56784">
    <property type="entry name" value="HAD-like"/>
    <property type="match status" value="1"/>
</dbReference>
<dbReference type="SFLD" id="SFLDS00003">
    <property type="entry name" value="Haloacid_Dehalogenase"/>
    <property type="match status" value="1"/>
</dbReference>
<keyword evidence="14" id="KW-1185">Reference proteome</keyword>
<dbReference type="KEGG" id="tsn:W908_00310"/>
<dbReference type="PANTHER" id="PTHR21485">
    <property type="entry name" value="HAD SUPERFAMILY MEMBERS CMAS AND KDSC"/>
    <property type="match status" value="1"/>
</dbReference>
<evidence type="ECO:0000256" key="7">
    <source>
        <dbReference type="ARBA" id="ARBA00022723"/>
    </source>
</evidence>
<keyword evidence="8 11" id="KW-0378">Hydrolase</keyword>
<dbReference type="InterPro" id="IPR036412">
    <property type="entry name" value="HAD-like_sf"/>
</dbReference>
<evidence type="ECO:0000256" key="8">
    <source>
        <dbReference type="ARBA" id="ARBA00022801"/>
    </source>
</evidence>
<evidence type="ECO:0000256" key="3">
    <source>
        <dbReference type="ARBA" id="ARBA00005893"/>
    </source>
</evidence>
<dbReference type="FunFam" id="3.40.50.1000:FF:000029">
    <property type="entry name" value="3-deoxy-D-manno-octulosonate 8-phosphate phosphatase KdsC"/>
    <property type="match status" value="1"/>
</dbReference>
<dbReference type="Proteomes" id="UP000068905">
    <property type="component" value="Chromosome"/>
</dbReference>
<proteinExistence type="inferred from homology"/>
<evidence type="ECO:0000256" key="1">
    <source>
        <dbReference type="ARBA" id="ARBA00000898"/>
    </source>
</evidence>
<keyword evidence="7 11" id="KW-0479">Metal-binding</keyword>
<accession>A0A0M3T1L7</accession>
<dbReference type="GO" id="GO:0009103">
    <property type="term" value="P:lipopolysaccharide biosynthetic process"/>
    <property type="evidence" value="ECO:0007669"/>
    <property type="project" value="UniProtKB-UniRule"/>
</dbReference>
<name>A0A0M3T1L7_9GAMM</name>
<dbReference type="GO" id="GO:0008781">
    <property type="term" value="F:N-acylneuraminate cytidylyltransferase activity"/>
    <property type="evidence" value="ECO:0007669"/>
    <property type="project" value="TreeGrafter"/>
</dbReference>
<keyword evidence="9 11" id="KW-0460">Magnesium</keyword>
<evidence type="ECO:0000256" key="12">
    <source>
        <dbReference type="PIRSR" id="PIRSR006118-2"/>
    </source>
</evidence>
<evidence type="ECO:0000313" key="13">
    <source>
        <dbReference type="EMBL" id="ALE01185.1"/>
    </source>
</evidence>
<dbReference type="NCBIfam" id="TIGR01670">
    <property type="entry name" value="KdsC-phosphatas"/>
    <property type="match status" value="1"/>
</dbReference>
<dbReference type="Pfam" id="PF08282">
    <property type="entry name" value="Hydrolase_3"/>
    <property type="match status" value="1"/>
</dbReference>
<comment type="subunit">
    <text evidence="4 11">Homotetramer.</text>
</comment>
<evidence type="ECO:0000256" key="11">
    <source>
        <dbReference type="PIRNR" id="PIRNR006118"/>
    </source>
</evidence>
<sequence>MNGNKKASSIAKNIKLLILDVDGVLTDGGIYFDDNGTEHKKFDSQDGCGIKLLELSGVEVAIITARSTKSVAHRLNTLGIKNYYHGIKDKGVALKELSDKLSIDLNESAFVGDDVIDLPAMSKVALPIAVANAHSFVKENALMVTEKAGGSGAVREVCDFLLKSQNKYDDLMQSFLK</sequence>
<evidence type="ECO:0000256" key="4">
    <source>
        <dbReference type="ARBA" id="ARBA00011881"/>
    </source>
</evidence>
<dbReference type="RefSeq" id="WP_020023676.1">
    <property type="nucleotide sequence ID" value="NZ_CP006911.1"/>
</dbReference>
<dbReference type="InterPro" id="IPR023214">
    <property type="entry name" value="HAD_sf"/>
</dbReference>